<reference evidence="1 2" key="1">
    <citation type="submission" date="2018-06" db="EMBL/GenBank/DDBJ databases">
        <title>OYT1 Genome Sequencing.</title>
        <authorList>
            <person name="Kato S."/>
            <person name="Itoh T."/>
            <person name="Ohkuma M."/>
        </authorList>
    </citation>
    <scope>NUCLEOTIDE SEQUENCE [LARGE SCALE GENOMIC DNA]</scope>
    <source>
        <strain evidence="1 2">OYT1</strain>
    </source>
</reference>
<dbReference type="KEGG" id="fam:OYT1_ch2300"/>
<sequence length="520" mass="57357">MIKQMKAALARITKTGLDTLQSGPRSIQGNTLNYMSVNTLDPSRLASAFAQADQGFITEQATLFELVEEQDPHIFSELAKRRRAVTGLGWKLEPPKDATQAEIDRTVELQDMLASIPRFEDAQYDLTDAIGKGFAALEIEWKTGSEWLPRSLNFLPQRNFQTDRDTAEIQLLKMGMPEPLREWGWVVHEHRAKSGYIEQASLFRVLAWTYAYKAYNIRDMQRFLEVYGLPLRLGKYPSGIGKTQRDELLRAVRNIGSDGAGVVPANMTIDFIQAAAKGNVDDFLNATAYWESKQSKAILGGELDGKTTSEARIMIYDKVRREILLHDVRQIQPTINNQLVRPIVLINGMFPENRMPKFVYDTEETVDQGKMVKVLNDGAAMGMEIDVEYAHQVTQIPRAKEGAKLLVAGSSKPAETPPATKPADAALVRLAVLAKEAKEADVTGIYAARLAALSAPHEEVLTQQIASIVAESGSFDEALDKIAALTATPSKEWVQNIAEGMTAANLAGRADIGGNINNGD</sequence>
<dbReference type="AlphaFoldDB" id="A0A2Z6GE13"/>
<dbReference type="InterPro" id="IPR009279">
    <property type="entry name" value="Portal_Mu"/>
</dbReference>
<dbReference type="STRING" id="1188319.OYT1_01557"/>
<name>A0A2Z6GE13_9PROT</name>
<keyword evidence="2" id="KW-1185">Reference proteome</keyword>
<dbReference type="EMBL" id="AP018738">
    <property type="protein sequence ID" value="BBE51816.1"/>
    <property type="molecule type" value="Genomic_DNA"/>
</dbReference>
<dbReference type="OrthoDB" id="9802690at2"/>
<protein>
    <submittedName>
        <fullName evidence="1">Mu-like prophage FluMu protein gp29</fullName>
    </submittedName>
</protein>
<evidence type="ECO:0000313" key="2">
    <source>
        <dbReference type="Proteomes" id="UP000033070"/>
    </source>
</evidence>
<organism evidence="1 2">
    <name type="scientific">Ferriphaselus amnicola</name>
    <dbReference type="NCBI Taxonomy" id="1188319"/>
    <lineage>
        <taxon>Bacteria</taxon>
        <taxon>Pseudomonadati</taxon>
        <taxon>Pseudomonadota</taxon>
        <taxon>Betaproteobacteria</taxon>
        <taxon>Nitrosomonadales</taxon>
        <taxon>Gallionellaceae</taxon>
        <taxon>Ferriphaselus</taxon>
    </lineage>
</organism>
<evidence type="ECO:0000313" key="1">
    <source>
        <dbReference type="EMBL" id="BBE51816.1"/>
    </source>
</evidence>
<gene>
    <name evidence="1" type="ORF">OYT1_ch2300</name>
</gene>
<accession>A0A2Z6GE13</accession>
<dbReference type="Pfam" id="PF06074">
    <property type="entry name" value="Portal_Mu"/>
    <property type="match status" value="1"/>
</dbReference>
<dbReference type="Proteomes" id="UP000033070">
    <property type="component" value="Chromosome"/>
</dbReference>
<proteinExistence type="predicted"/>